<evidence type="ECO:0000256" key="2">
    <source>
        <dbReference type="ARBA" id="ARBA00023125"/>
    </source>
</evidence>
<dbReference type="InterPro" id="IPR045012">
    <property type="entry name" value="NLP"/>
</dbReference>
<feature type="domain" description="PB1" evidence="7">
    <location>
        <begin position="516"/>
        <end position="590"/>
    </location>
</feature>
<evidence type="ECO:0000259" key="7">
    <source>
        <dbReference type="PROSITE" id="PS51745"/>
    </source>
</evidence>
<dbReference type="Pfam" id="PF00564">
    <property type="entry name" value="PB1"/>
    <property type="match status" value="1"/>
</dbReference>
<dbReference type="SUPFAM" id="SSF54277">
    <property type="entry name" value="CAD &amp; PB1 domains"/>
    <property type="match status" value="1"/>
</dbReference>
<keyword evidence="3" id="KW-0804">Transcription</keyword>
<dbReference type="InterPro" id="IPR053793">
    <property type="entry name" value="PB1-like"/>
</dbReference>
<keyword evidence="1" id="KW-0805">Transcription regulation</keyword>
<feature type="region of interest" description="Disordered" evidence="5">
    <location>
        <begin position="331"/>
        <end position="361"/>
    </location>
</feature>
<accession>A0AAP0GJD7</accession>
<dbReference type="SMART" id="SM00666">
    <property type="entry name" value="PB1"/>
    <property type="match status" value="1"/>
</dbReference>
<feature type="domain" description="RWP-RK" evidence="6">
    <location>
        <begin position="353"/>
        <end position="434"/>
    </location>
</feature>
<dbReference type="AlphaFoldDB" id="A0AAP0GJD7"/>
<dbReference type="EMBL" id="JBCNJP010000027">
    <property type="protein sequence ID" value="KAK9051883.1"/>
    <property type="molecule type" value="Genomic_DNA"/>
</dbReference>
<keyword evidence="2" id="KW-0238">DNA-binding</keyword>
<comment type="caution">
    <text evidence="8">The sequence shown here is derived from an EMBL/GenBank/DDBJ whole genome shotgun (WGS) entry which is preliminary data.</text>
</comment>
<dbReference type="PROSITE" id="PS51519">
    <property type="entry name" value="RWP_RK"/>
    <property type="match status" value="1"/>
</dbReference>
<dbReference type="Pfam" id="PF02042">
    <property type="entry name" value="RWP-RK"/>
    <property type="match status" value="1"/>
</dbReference>
<dbReference type="Pfam" id="PF22922">
    <property type="entry name" value="GAF_NLP"/>
    <property type="match status" value="1"/>
</dbReference>
<feature type="compositionally biased region" description="Basic and acidic residues" evidence="5">
    <location>
        <begin position="332"/>
        <end position="343"/>
    </location>
</feature>
<name>A0AAP0GJD7_9ASTR</name>
<evidence type="ECO:0000256" key="5">
    <source>
        <dbReference type="SAM" id="MobiDB-lite"/>
    </source>
</evidence>
<gene>
    <name evidence="8" type="ORF">SSX86_028511</name>
</gene>
<dbReference type="InterPro" id="IPR003035">
    <property type="entry name" value="RWP-RK_dom"/>
</dbReference>
<dbReference type="GO" id="GO:0003677">
    <property type="term" value="F:DNA binding"/>
    <property type="evidence" value="ECO:0007669"/>
    <property type="project" value="UniProtKB-KW"/>
</dbReference>
<evidence type="ECO:0000256" key="1">
    <source>
        <dbReference type="ARBA" id="ARBA00023015"/>
    </source>
</evidence>
<protein>
    <submittedName>
        <fullName evidence="8">Uncharacterized protein</fullName>
    </submittedName>
</protein>
<evidence type="ECO:0000259" key="6">
    <source>
        <dbReference type="PROSITE" id="PS51519"/>
    </source>
</evidence>
<dbReference type="Proteomes" id="UP001408789">
    <property type="component" value="Unassembled WGS sequence"/>
</dbReference>
<dbReference type="InterPro" id="IPR000270">
    <property type="entry name" value="PB1_dom"/>
</dbReference>
<dbReference type="PROSITE" id="PS51745">
    <property type="entry name" value="PB1"/>
    <property type="match status" value="1"/>
</dbReference>
<dbReference type="PANTHER" id="PTHR32002:SF46">
    <property type="entry name" value="PROTEIN NLP2"/>
    <property type="match status" value="1"/>
</dbReference>
<keyword evidence="9" id="KW-1185">Reference proteome</keyword>
<evidence type="ECO:0000313" key="9">
    <source>
        <dbReference type="Proteomes" id="UP001408789"/>
    </source>
</evidence>
<dbReference type="GO" id="GO:0003700">
    <property type="term" value="F:DNA-binding transcription factor activity"/>
    <property type="evidence" value="ECO:0007669"/>
    <property type="project" value="InterPro"/>
</dbReference>
<reference evidence="8 9" key="1">
    <citation type="submission" date="2024-04" db="EMBL/GenBank/DDBJ databases">
        <title>The reference genome of an endangered Asteraceae, Deinandra increscens subsp. villosa, native to the Central Coast of California.</title>
        <authorList>
            <person name="Guilliams M."/>
            <person name="Hasenstab-Lehman K."/>
            <person name="Meyer R."/>
            <person name="Mcevoy S."/>
        </authorList>
    </citation>
    <scope>NUCLEOTIDE SEQUENCE [LARGE SCALE GENOMIC DNA]</scope>
    <source>
        <tissue evidence="8">Leaf</tissue>
    </source>
</reference>
<dbReference type="InterPro" id="IPR055081">
    <property type="entry name" value="NLP1-9_GAF"/>
</dbReference>
<keyword evidence="4" id="KW-0539">Nucleus</keyword>
<dbReference type="PANTHER" id="PTHR32002">
    <property type="entry name" value="PROTEIN NLP8"/>
    <property type="match status" value="1"/>
</dbReference>
<evidence type="ECO:0000256" key="4">
    <source>
        <dbReference type="ARBA" id="ARBA00023242"/>
    </source>
</evidence>
<sequence>MNDHLASMFGSIKESDLAAMDDRSYDLQSSSSYLNSSETHLTCLYQNLSHERCYEEDEADVKPFDYRLTDTFFDDQMHVNSNSKLVANSIYQDLYNGSYELVLEEIRQVLKSVCDMHCLPLAQTWSPCGQQGRPACQQQSAGCISVISSASYVLDPNVVAFYEACCELHVVRGEGIAGKAIGTNQPCFATDITGFCTSEYPLADHAKLFGLGGAVAIRLRSTYTGPADFVLEFFLPRDCRTDEEQKQMLSSISCVIQRVSRSLYVINDDELAKEEDSVSVKETGGSSSWISDMMEAQRRGESVIVSLGSHKEEPQEFKVINQWDYHQSTLTGDRKQIQPDLRPKGRRRSLATRRSEEKRRVKAERNITLPLLQQYFPGSLKDAAKSIGVCPTTLKRICREHGIMRWPSRKIKKVGHSLKKLQLIIDSVQGAEGTIQLGSFYTNFPELSSPKSPDPKPTNKCIKKTTSCSSSCGSHNSGSSTLCGSKENTLYREKPTKELRRSLLRTQGEKHIDEDVFCVKAVYGEENIRFHMSQDWGFGDLQREIMRRISIDDFNIITLKYLDDDFEWVLLTCDADLEECMDINMASKKCTIKIFLSQSFHQESGSSFIGNC</sequence>
<evidence type="ECO:0000256" key="3">
    <source>
        <dbReference type="ARBA" id="ARBA00023163"/>
    </source>
</evidence>
<organism evidence="8 9">
    <name type="scientific">Deinandra increscens subsp. villosa</name>
    <dbReference type="NCBI Taxonomy" id="3103831"/>
    <lineage>
        <taxon>Eukaryota</taxon>
        <taxon>Viridiplantae</taxon>
        <taxon>Streptophyta</taxon>
        <taxon>Embryophyta</taxon>
        <taxon>Tracheophyta</taxon>
        <taxon>Spermatophyta</taxon>
        <taxon>Magnoliopsida</taxon>
        <taxon>eudicotyledons</taxon>
        <taxon>Gunneridae</taxon>
        <taxon>Pentapetalae</taxon>
        <taxon>asterids</taxon>
        <taxon>campanulids</taxon>
        <taxon>Asterales</taxon>
        <taxon>Asteraceae</taxon>
        <taxon>Asteroideae</taxon>
        <taxon>Heliantheae alliance</taxon>
        <taxon>Madieae</taxon>
        <taxon>Madiinae</taxon>
        <taxon>Deinandra</taxon>
    </lineage>
</organism>
<evidence type="ECO:0000313" key="8">
    <source>
        <dbReference type="EMBL" id="KAK9051883.1"/>
    </source>
</evidence>
<proteinExistence type="predicted"/>
<dbReference type="Gene3D" id="3.10.20.90">
    <property type="entry name" value="Phosphatidylinositol 3-kinase Catalytic Subunit, Chain A, domain 1"/>
    <property type="match status" value="1"/>
</dbReference>